<evidence type="ECO:0000259" key="7">
    <source>
        <dbReference type="PROSITE" id="PS50056"/>
    </source>
</evidence>
<keyword evidence="9" id="KW-1185">Reference proteome</keyword>
<organism evidence="8 9">
    <name type="scientific">Symbiodinium microadriaticum</name>
    <name type="common">Dinoflagellate</name>
    <name type="synonym">Zooxanthella microadriatica</name>
    <dbReference type="NCBI Taxonomy" id="2951"/>
    <lineage>
        <taxon>Eukaryota</taxon>
        <taxon>Sar</taxon>
        <taxon>Alveolata</taxon>
        <taxon>Dinophyceae</taxon>
        <taxon>Suessiales</taxon>
        <taxon>Symbiodiniaceae</taxon>
        <taxon>Symbiodinium</taxon>
    </lineage>
</organism>
<accession>A0A1Q9DNJ6</accession>
<evidence type="ECO:0000256" key="3">
    <source>
        <dbReference type="ARBA" id="ARBA00022912"/>
    </source>
</evidence>
<dbReference type="Proteomes" id="UP000186817">
    <property type="component" value="Unassembled WGS sequence"/>
</dbReference>
<keyword evidence="2" id="KW-0378">Hydrolase</keyword>
<feature type="region of interest" description="Disordered" evidence="4">
    <location>
        <begin position="627"/>
        <end position="668"/>
    </location>
</feature>
<feature type="compositionally biased region" description="Basic and acidic residues" evidence="4">
    <location>
        <begin position="640"/>
        <end position="659"/>
    </location>
</feature>
<keyword evidence="1" id="KW-0547">Nucleotide-binding</keyword>
<dbReference type="InterPro" id="IPR005225">
    <property type="entry name" value="Small_GTP-bd"/>
</dbReference>
<reference evidence="8 9" key="1">
    <citation type="submission" date="2016-02" db="EMBL/GenBank/DDBJ databases">
        <title>Genome analysis of coral dinoflagellate symbionts highlights evolutionary adaptations to a symbiotic lifestyle.</title>
        <authorList>
            <person name="Aranda M."/>
            <person name="Li Y."/>
            <person name="Liew Y.J."/>
            <person name="Baumgarten S."/>
            <person name="Simakov O."/>
            <person name="Wilson M."/>
            <person name="Piel J."/>
            <person name="Ashoor H."/>
            <person name="Bougouffa S."/>
            <person name="Bajic V.B."/>
            <person name="Ryu T."/>
            <person name="Ravasi T."/>
            <person name="Bayer T."/>
            <person name="Micklem G."/>
            <person name="Kim H."/>
            <person name="Bhak J."/>
            <person name="Lajeunesse T.C."/>
            <person name="Voolstra C.R."/>
        </authorList>
    </citation>
    <scope>NUCLEOTIDE SEQUENCE [LARGE SCALE GENOMIC DNA]</scope>
    <source>
        <strain evidence="8 9">CCMP2467</strain>
    </source>
</reference>
<evidence type="ECO:0000256" key="2">
    <source>
        <dbReference type="ARBA" id="ARBA00022801"/>
    </source>
</evidence>
<dbReference type="InterPro" id="IPR027417">
    <property type="entry name" value="P-loop_NTPase"/>
</dbReference>
<dbReference type="SUPFAM" id="SSF52799">
    <property type="entry name" value="(Phosphotyrosine protein) phosphatases II"/>
    <property type="match status" value="1"/>
</dbReference>
<evidence type="ECO:0000259" key="6">
    <source>
        <dbReference type="PROSITE" id="PS50054"/>
    </source>
</evidence>
<dbReference type="GO" id="GO:0003924">
    <property type="term" value="F:GTPase activity"/>
    <property type="evidence" value="ECO:0007669"/>
    <property type="project" value="InterPro"/>
</dbReference>
<dbReference type="GO" id="GO:0004721">
    <property type="term" value="F:phosphoprotein phosphatase activity"/>
    <property type="evidence" value="ECO:0007669"/>
    <property type="project" value="UniProtKB-KW"/>
</dbReference>
<dbReference type="SMART" id="SM00195">
    <property type="entry name" value="DSPc"/>
    <property type="match status" value="1"/>
</dbReference>
<dbReference type="EMBL" id="LSRX01000456">
    <property type="protein sequence ID" value="OLP96743.1"/>
    <property type="molecule type" value="Genomic_DNA"/>
</dbReference>
<keyword evidence="5" id="KW-0472">Membrane</keyword>
<dbReference type="NCBIfam" id="TIGR00231">
    <property type="entry name" value="small_GTP"/>
    <property type="match status" value="1"/>
</dbReference>
<dbReference type="InterPro" id="IPR000340">
    <property type="entry name" value="Dual-sp_phosphatase_cat-dom"/>
</dbReference>
<dbReference type="OrthoDB" id="431830at2759"/>
<feature type="region of interest" description="Disordered" evidence="4">
    <location>
        <begin position="1153"/>
        <end position="1174"/>
    </location>
</feature>
<dbReference type="AlphaFoldDB" id="A0A1Q9DNJ6"/>
<comment type="caution">
    <text evidence="8">The sequence shown here is derived from an EMBL/GenBank/DDBJ whole genome shotgun (WGS) entry which is preliminary data.</text>
</comment>
<sequence length="1185" mass="130937">MTYANSHTFKEQQATGHAYCNLRQSQRRHHRAVAARELPACDGARPHKLRRCEVQRWPSIEEKVMSRFRRRIHVSFLLLYADVVTAIHEGPGHASRHEAPIDELMRRDGFRVSSRPLSKTSRAKDDAAAMPISEQAQKDFKAVEAVLAEGTPVRLPDLDSDSLQERLGRHGDVSTREESDALLQENAGAAPPYGPLGLGSLGSFSNFGSMGYGPGMSSGASSGSPFLSSFSGVLGSPKSPSPPGMPMPPLASSVASKESKDKKEIDFNNIDYIGCIIPQWTDGDWICAEAVDVPDMQIYDDAQHRTRKKLREGDACTVRCPDPRYWQKPQPSALVCKSGRWRDQVSRVNVKKIECETSGRWFLVLGFITVVVPLCGCCGAAAVLVRMKLKKKEKAPAEAPAAEAETKEETQAGATSCMASFDSHVITLPMNPLGPNGFLIKAGEHLPLVADGLRCYHKFKGQIEAEERARAFSLQRYLAKDGALVKVAELLPGSNLIASAMLDLRGHHQEAQEALNLLKNWRQCGSPDGPLAKVAEMLPGVDVIAFGIHVQSGNFAQALRSISKTRWTTITGESIVLTMMAETLHEWTLTDLEVVKLDIDPVASFMYGGLLDVVTLLIEVNSQGQQRSRARRVRLNSPRLDGKPHRALRARSELHKDSSDESFPNTASQPRCLEMSMAWLREAAAASAQRSAGNSAGTVPAVSAGSSPSWSRIDDLGGGLFLCGAAALENRAELERLGIRSILNCATEDLYDRSYSQKENSAPLRQKLEGYKVQVFDAQDVEEQPMTDLWKSGSEFIDSSLQTGGGVAIHCAQGISRSSSTCIAYLMMKERMSLDAAFRRVFQARNYIRPNPGFWQQLRDLEKKLGTLPPRPSEADEAGLAMARLDEELSSKKSAMAAGKWHPGQPLPSSFLCMFGEFSKGIYDHTEPPRNPVYWAKDRVVTICRDVVTTLLQDTLPEMVPDMVDSAVAAMNSLLPFYRSSWWPYRVFLPKVVLLGDSRTGKTSLLKQCVEHKFSTDVLPTAGLDFQWKKVLGGREWIKLKLWDCAGEDRFRSLMPAYLQDAAAAIVVYDVTCWRSWSAARDWVSLVHHELGQETLLAVVGNKADLDGRREVPFDEAQKETEALGAIFLETSAKTGDNVDILFQELATQLPNQPRPLRQAAKPQLQDEDARPRPMRKRCCLFPQL</sequence>
<evidence type="ECO:0000256" key="1">
    <source>
        <dbReference type="ARBA" id="ARBA00022741"/>
    </source>
</evidence>
<keyword evidence="5" id="KW-0812">Transmembrane</keyword>
<dbReference type="CDD" id="cd00154">
    <property type="entry name" value="Rab"/>
    <property type="match status" value="1"/>
</dbReference>
<dbReference type="InterPro" id="IPR000387">
    <property type="entry name" value="Tyr_Pase_dom"/>
</dbReference>
<dbReference type="GO" id="GO:0005525">
    <property type="term" value="F:GTP binding"/>
    <property type="evidence" value="ECO:0007669"/>
    <property type="project" value="InterPro"/>
</dbReference>
<dbReference type="Gene3D" id="3.90.190.10">
    <property type="entry name" value="Protein tyrosine phosphatase superfamily"/>
    <property type="match status" value="1"/>
</dbReference>
<keyword evidence="3" id="KW-0904">Protein phosphatase</keyword>
<dbReference type="Pfam" id="PF00071">
    <property type="entry name" value="Ras"/>
    <property type="match status" value="1"/>
</dbReference>
<dbReference type="PROSITE" id="PS00383">
    <property type="entry name" value="TYR_PHOSPHATASE_1"/>
    <property type="match status" value="1"/>
</dbReference>
<keyword evidence="5" id="KW-1133">Transmembrane helix</keyword>
<dbReference type="InterPro" id="IPR029021">
    <property type="entry name" value="Prot-tyrosine_phosphatase-like"/>
</dbReference>
<dbReference type="SMART" id="SM00173">
    <property type="entry name" value="RAS"/>
    <property type="match status" value="1"/>
</dbReference>
<evidence type="ECO:0000256" key="5">
    <source>
        <dbReference type="SAM" id="Phobius"/>
    </source>
</evidence>
<dbReference type="PROSITE" id="PS51419">
    <property type="entry name" value="RAB"/>
    <property type="match status" value="1"/>
</dbReference>
<dbReference type="Gene3D" id="3.40.50.300">
    <property type="entry name" value="P-loop containing nucleotide triphosphate hydrolases"/>
    <property type="match status" value="1"/>
</dbReference>
<feature type="region of interest" description="Disordered" evidence="4">
    <location>
        <begin position="233"/>
        <end position="258"/>
    </location>
</feature>
<protein>
    <submittedName>
        <fullName evidence="8">Ras-related protein Rab-6A</fullName>
    </submittedName>
</protein>
<dbReference type="Pfam" id="PF00782">
    <property type="entry name" value="DSPc"/>
    <property type="match status" value="1"/>
</dbReference>
<feature type="domain" description="Tyrosine-protein phosphatase" evidence="6">
    <location>
        <begin position="712"/>
        <end position="867"/>
    </location>
</feature>
<dbReference type="InterPro" id="IPR016130">
    <property type="entry name" value="Tyr_Pase_AS"/>
</dbReference>
<dbReference type="CDD" id="cd14498">
    <property type="entry name" value="DSP"/>
    <property type="match status" value="1"/>
</dbReference>
<feature type="domain" description="Tyrosine specific protein phosphatases" evidence="7">
    <location>
        <begin position="787"/>
        <end position="845"/>
    </location>
</feature>
<evidence type="ECO:0000256" key="4">
    <source>
        <dbReference type="SAM" id="MobiDB-lite"/>
    </source>
</evidence>
<name>A0A1Q9DNJ6_SYMMI</name>
<dbReference type="SMART" id="SM00174">
    <property type="entry name" value="RHO"/>
    <property type="match status" value="1"/>
</dbReference>
<dbReference type="SMART" id="SM00175">
    <property type="entry name" value="RAB"/>
    <property type="match status" value="1"/>
</dbReference>
<dbReference type="SUPFAM" id="SSF52540">
    <property type="entry name" value="P-loop containing nucleoside triphosphate hydrolases"/>
    <property type="match status" value="1"/>
</dbReference>
<dbReference type="PANTHER" id="PTHR47978">
    <property type="match status" value="1"/>
</dbReference>
<feature type="transmembrane region" description="Helical" evidence="5">
    <location>
        <begin position="361"/>
        <end position="385"/>
    </location>
</feature>
<evidence type="ECO:0000313" key="8">
    <source>
        <dbReference type="EMBL" id="OLP96743.1"/>
    </source>
</evidence>
<gene>
    <name evidence="8" type="primary">RAB6A</name>
    <name evidence="8" type="ORF">AK812_SmicGene20972</name>
</gene>
<evidence type="ECO:0000313" key="9">
    <source>
        <dbReference type="Proteomes" id="UP000186817"/>
    </source>
</evidence>
<dbReference type="FunFam" id="3.40.50.300:FF:000808">
    <property type="entry name" value="Small GTP-binding protein, putative"/>
    <property type="match status" value="1"/>
</dbReference>
<dbReference type="PRINTS" id="PR00449">
    <property type="entry name" value="RASTRNSFRMNG"/>
</dbReference>
<dbReference type="InterPro" id="IPR020422">
    <property type="entry name" value="TYR_PHOSPHATASE_DUAL_dom"/>
</dbReference>
<proteinExistence type="predicted"/>
<dbReference type="InterPro" id="IPR001806">
    <property type="entry name" value="Small_GTPase"/>
</dbReference>
<dbReference type="PROSITE" id="PS50056">
    <property type="entry name" value="TYR_PHOSPHATASE_2"/>
    <property type="match status" value="1"/>
</dbReference>
<dbReference type="PROSITE" id="PS50054">
    <property type="entry name" value="TYR_PHOSPHATASE_DUAL"/>
    <property type="match status" value="1"/>
</dbReference>
<feature type="compositionally biased region" description="Pro residues" evidence="4">
    <location>
        <begin position="239"/>
        <end position="249"/>
    </location>
</feature>
<dbReference type="PROSITE" id="PS51421">
    <property type="entry name" value="RAS"/>
    <property type="match status" value="1"/>
</dbReference>